<sequence length="1177" mass="119354">MSTNKFKLSFISIFFFILLTSYPVHAAWTPDAPTALGTDLAGIVMDTGDGLVAVGDDGKAYHMTAANMVDTTAANVVWAQVYPPASTDFVGVAHDGSNFWAATENGTIVSSADGITWATASLTAAARTAIDGKTVVGIACPGADVVVVTNDGAGAYFDFGVGWASIGANLSGETIATTSSIKGVRELTGTADAFVVFGGGGGNNLYNVTKAGVLTAGLNVNNCPVINDISIQTATSWYAVGDSAKIVLGTTDLAVGGAVATAALTVTGGSSPNFLSIDYNTADTFGYVAGASGEVFRVSGEAVTYKAQGIATENLNGVALVISGSLRRAFIVGNAGASLYGGETFWNAVLTGATKDVATAPGDPQSIVALSGTYYIPSGDDEKLYSSTAPTTSWASAGAVSTQAVESGAIAGAEVTTDDYVAVKVAGTGLLARITIFTNGAATGLITALAGTPPVTADYIAALNGNFYFTSSDGTKFVQSIAFASGDANSADASIASGIAVSGLAASANGLYLIGDAGAVKAMAATGTPTVLTNLSVNTNVWTTATDINTAIGTATGLYPTSDGKLIIVDNTNKIFLVSDSGGAAIGTLAAVDQNYSGAAPTYVSGSSTDLIVSTATDVWRYNAASWEKYDGLSTAISVMNAVDGVASSGANAVAIDTDGLNTNRGIAYSTGASFAAAAPETQPDVSSTINTIYNATSTDIYVGGDNGLLYKGVYASESFTWTRVNEGVVGSKPVNRLTGYGSNVFGLIKGGTEMIMYDGTNWSAVTNNPPVAFTDIKAVSATTLYASTATAANYLYKITIAGTTATYTPQTKGGGAGVLVALNALDVSTDGQTLYGVGAGNNALKLTSPVADAWTVEQITMPGAAPTAMYDVVIQEASKVYMVGDTGYAVSYDGSTATLITAPAATILNSVWAYETHVYAADSNGYVHDYNTSDSTWTSGLVQASTNIKVVSGSAKGGFLVSGGQNGVLKRTTISSSGGGDSSSAVQPGAGEDSDLISSASSSVPTSTALTTSYGTPSMTVLGRQQSFQTKAITADSTHNFLFTFTPSTNIAVNDLKLFKLLASTSSNLTYSRLNAAPASATDGVYWITDNSGGVMVSGETLSANSVYTVNFGIKDNGSYDTNTAAGVIADPVVLGATSSSGSSGCVFNPAQSMSLEWILLMITPFLVAVRNRYKK</sequence>
<evidence type="ECO:0000313" key="3">
    <source>
        <dbReference type="EMBL" id="SDL51861.1"/>
    </source>
</evidence>
<reference evidence="4" key="1">
    <citation type="submission" date="2016-10" db="EMBL/GenBank/DDBJ databases">
        <authorList>
            <person name="Varghese N."/>
            <person name="Submissions S."/>
        </authorList>
    </citation>
    <scope>NUCLEOTIDE SEQUENCE [LARGE SCALE GENOMIC DNA]</scope>
    <source>
        <strain evidence="4">DSM 16995</strain>
    </source>
</reference>
<evidence type="ECO:0000256" key="2">
    <source>
        <dbReference type="SAM" id="SignalP"/>
    </source>
</evidence>
<feature type="signal peptide" evidence="2">
    <location>
        <begin position="1"/>
        <end position="26"/>
    </location>
</feature>
<accession>A0A1G9KQ93</accession>
<dbReference type="AlphaFoldDB" id="A0A1G9KQ93"/>
<feature type="chain" id="PRO_5011597918" evidence="2">
    <location>
        <begin position="27"/>
        <end position="1177"/>
    </location>
</feature>
<proteinExistence type="predicted"/>
<keyword evidence="2" id="KW-0732">Signal</keyword>
<feature type="region of interest" description="Disordered" evidence="1">
    <location>
        <begin position="973"/>
        <end position="1010"/>
    </location>
</feature>
<organism evidence="3 4">
    <name type="scientific">Maridesulfovibrio ferrireducens</name>
    <dbReference type="NCBI Taxonomy" id="246191"/>
    <lineage>
        <taxon>Bacteria</taxon>
        <taxon>Pseudomonadati</taxon>
        <taxon>Thermodesulfobacteriota</taxon>
        <taxon>Desulfovibrionia</taxon>
        <taxon>Desulfovibrionales</taxon>
        <taxon>Desulfovibrionaceae</taxon>
        <taxon>Maridesulfovibrio</taxon>
    </lineage>
</organism>
<feature type="compositionally biased region" description="Low complexity" evidence="1">
    <location>
        <begin position="999"/>
        <end position="1010"/>
    </location>
</feature>
<evidence type="ECO:0000256" key="1">
    <source>
        <dbReference type="SAM" id="MobiDB-lite"/>
    </source>
</evidence>
<gene>
    <name evidence="3" type="ORF">SAMN05660337_3176</name>
</gene>
<evidence type="ECO:0000313" key="4">
    <source>
        <dbReference type="Proteomes" id="UP000199053"/>
    </source>
</evidence>
<name>A0A1G9KQ93_9BACT</name>
<dbReference type="RefSeq" id="WP_092162849.1">
    <property type="nucleotide sequence ID" value="NZ_FNGA01000005.1"/>
</dbReference>
<dbReference type="Proteomes" id="UP000199053">
    <property type="component" value="Unassembled WGS sequence"/>
</dbReference>
<protein>
    <submittedName>
        <fullName evidence="3">Uncharacterized protein</fullName>
    </submittedName>
</protein>
<dbReference type="STRING" id="246191.SAMN05660337_3176"/>
<keyword evidence="4" id="KW-1185">Reference proteome</keyword>
<dbReference type="EMBL" id="FNGA01000005">
    <property type="protein sequence ID" value="SDL51861.1"/>
    <property type="molecule type" value="Genomic_DNA"/>
</dbReference>
<dbReference type="OrthoDB" id="9987525at2"/>